<dbReference type="InterPro" id="IPR011814">
    <property type="entry name" value="BioC"/>
</dbReference>
<comment type="function">
    <text evidence="5">Converts the free carboxyl group of a malonyl-thioester to its methyl ester by transfer of a methyl group from S-adenosyl-L-methionine (SAM). It allows to synthesize pimeloyl-ACP via the fatty acid synthetic pathway.</text>
</comment>
<protein>
    <recommendedName>
        <fullName evidence="5">Malonyl-[acyl-carrier protein] O-methyltransferase</fullName>
        <shortName evidence="5">Malonyl-ACP O-methyltransferase</shortName>
        <ecNumber evidence="5">2.1.1.197</ecNumber>
    </recommendedName>
    <alternativeName>
        <fullName evidence="5">Biotin synthesis protein BioC</fullName>
    </alternativeName>
</protein>
<dbReference type="InterPro" id="IPR029063">
    <property type="entry name" value="SAM-dependent_MTases_sf"/>
</dbReference>
<evidence type="ECO:0000256" key="4">
    <source>
        <dbReference type="ARBA" id="ARBA00022756"/>
    </source>
</evidence>
<dbReference type="AlphaFoldDB" id="A0A4R2EXJ4"/>
<dbReference type="Proteomes" id="UP000294830">
    <property type="component" value="Unassembled WGS sequence"/>
</dbReference>
<dbReference type="InterPro" id="IPR025714">
    <property type="entry name" value="Methyltranfer_dom"/>
</dbReference>
<evidence type="ECO:0000313" key="7">
    <source>
        <dbReference type="EMBL" id="TCN72302.1"/>
    </source>
</evidence>
<evidence type="ECO:0000256" key="5">
    <source>
        <dbReference type="HAMAP-Rule" id="MF_00835"/>
    </source>
</evidence>
<dbReference type="RefSeq" id="WP_131838355.1">
    <property type="nucleotide sequence ID" value="NZ_SLWB01000002.1"/>
</dbReference>
<keyword evidence="4 5" id="KW-0093">Biotin biosynthesis</keyword>
<proteinExistence type="inferred from homology"/>
<dbReference type="GO" id="GO:0102130">
    <property type="term" value="F:malonyl-CoA methyltransferase activity"/>
    <property type="evidence" value="ECO:0007669"/>
    <property type="project" value="UniProtKB-EC"/>
</dbReference>
<keyword evidence="3 5" id="KW-0949">S-adenosyl-L-methionine</keyword>
<dbReference type="NCBIfam" id="TIGR02072">
    <property type="entry name" value="BioC"/>
    <property type="match status" value="1"/>
</dbReference>
<dbReference type="HAMAP" id="MF_00835">
    <property type="entry name" value="BioC"/>
    <property type="match status" value="1"/>
</dbReference>
<comment type="caution">
    <text evidence="7">The sequence shown here is derived from an EMBL/GenBank/DDBJ whole genome shotgun (WGS) entry which is preliminary data.</text>
</comment>
<dbReference type="Gene3D" id="3.40.50.150">
    <property type="entry name" value="Vaccinia Virus protein VP39"/>
    <property type="match status" value="1"/>
</dbReference>
<sequence length="256" mass="28357">MNKEAVKQGFSGCYGTYATEAVVQQSIAQRLAALLDAHIDRIPNQAVEVGCGSGFLTQKVLERFPNAAWLLNDIAPSSKGYVADVAQQCNAVDATFELGDAEAMELPNGIDLFVSSSAVQWFADLEGFLKRLSESMNDGGAIAISTFGPQNLEEVRTLTGSGLSYLSFKEFMYAVNRHFDIVECTEELSAIYFDEPVEVLRHIKQTGVNGAFRQCWTKGKLARFAEAYKMFRTLKGYSLTYHPMYVVARKKKLSRS</sequence>
<evidence type="ECO:0000256" key="2">
    <source>
        <dbReference type="ARBA" id="ARBA00022679"/>
    </source>
</evidence>
<evidence type="ECO:0000256" key="1">
    <source>
        <dbReference type="ARBA" id="ARBA00022603"/>
    </source>
</evidence>
<accession>A0A4R2EXJ4</accession>
<reference evidence="7 8" key="1">
    <citation type="submission" date="2019-03" db="EMBL/GenBank/DDBJ databases">
        <title>Genomic Encyclopedia of Archaeal and Bacterial Type Strains, Phase II (KMG-II): from individual species to whole genera.</title>
        <authorList>
            <person name="Goeker M."/>
        </authorList>
    </citation>
    <scope>NUCLEOTIDE SEQUENCE [LARGE SCALE GENOMIC DNA]</scope>
    <source>
        <strain evidence="7 8">RL-C</strain>
    </source>
</reference>
<organism evidence="7 8">
    <name type="scientific">Acetobacteroides hydrogenigenes</name>
    <dbReference type="NCBI Taxonomy" id="979970"/>
    <lineage>
        <taxon>Bacteria</taxon>
        <taxon>Pseudomonadati</taxon>
        <taxon>Bacteroidota</taxon>
        <taxon>Bacteroidia</taxon>
        <taxon>Bacteroidales</taxon>
        <taxon>Rikenellaceae</taxon>
        <taxon>Acetobacteroides</taxon>
    </lineage>
</organism>
<dbReference type="OrthoDB" id="9760689at2"/>
<evidence type="ECO:0000259" key="6">
    <source>
        <dbReference type="Pfam" id="PF13847"/>
    </source>
</evidence>
<dbReference type="CDD" id="cd02440">
    <property type="entry name" value="AdoMet_MTases"/>
    <property type="match status" value="1"/>
</dbReference>
<keyword evidence="1 5" id="KW-0489">Methyltransferase</keyword>
<keyword evidence="2 5" id="KW-0808">Transferase</keyword>
<feature type="domain" description="Methyltransferase" evidence="6">
    <location>
        <begin position="47"/>
        <end position="154"/>
    </location>
</feature>
<dbReference type="GO" id="GO:0032259">
    <property type="term" value="P:methylation"/>
    <property type="evidence" value="ECO:0007669"/>
    <property type="project" value="UniProtKB-KW"/>
</dbReference>
<keyword evidence="8" id="KW-1185">Reference proteome</keyword>
<dbReference type="UniPathway" id="UPA00078"/>
<comment type="similarity">
    <text evidence="5">Belongs to the methyltransferase superfamily.</text>
</comment>
<dbReference type="SUPFAM" id="SSF53335">
    <property type="entry name" value="S-adenosyl-L-methionine-dependent methyltransferases"/>
    <property type="match status" value="1"/>
</dbReference>
<dbReference type="EC" id="2.1.1.197" evidence="5"/>
<dbReference type="GO" id="GO:0010340">
    <property type="term" value="F:carboxyl-O-methyltransferase activity"/>
    <property type="evidence" value="ECO:0007669"/>
    <property type="project" value="UniProtKB-UniRule"/>
</dbReference>
<evidence type="ECO:0000313" key="8">
    <source>
        <dbReference type="Proteomes" id="UP000294830"/>
    </source>
</evidence>
<gene>
    <name evidence="5" type="primary">bioC</name>
    <name evidence="7" type="ORF">CLV25_102268</name>
</gene>
<dbReference type="Pfam" id="PF13847">
    <property type="entry name" value="Methyltransf_31"/>
    <property type="match status" value="1"/>
</dbReference>
<comment type="pathway">
    <text evidence="5">Cofactor biosynthesis; biotin biosynthesis.</text>
</comment>
<dbReference type="GO" id="GO:0009102">
    <property type="term" value="P:biotin biosynthetic process"/>
    <property type="evidence" value="ECO:0007669"/>
    <property type="project" value="UniProtKB-UniRule"/>
</dbReference>
<dbReference type="EMBL" id="SLWB01000002">
    <property type="protein sequence ID" value="TCN72302.1"/>
    <property type="molecule type" value="Genomic_DNA"/>
</dbReference>
<name>A0A4R2EXJ4_9BACT</name>
<comment type="catalytic activity">
    <reaction evidence="5">
        <text>malonyl-[ACP] + S-adenosyl-L-methionine = malonyl-[ACP] methyl ester + S-adenosyl-L-homocysteine</text>
        <dbReference type="Rhea" id="RHEA:17105"/>
        <dbReference type="Rhea" id="RHEA-COMP:9623"/>
        <dbReference type="Rhea" id="RHEA-COMP:9954"/>
        <dbReference type="ChEBI" id="CHEBI:57856"/>
        <dbReference type="ChEBI" id="CHEBI:59789"/>
        <dbReference type="ChEBI" id="CHEBI:78449"/>
        <dbReference type="ChEBI" id="CHEBI:78845"/>
        <dbReference type="EC" id="2.1.1.197"/>
    </reaction>
</comment>
<evidence type="ECO:0000256" key="3">
    <source>
        <dbReference type="ARBA" id="ARBA00022691"/>
    </source>
</evidence>